<dbReference type="OrthoDB" id="3687641at2759"/>
<accession>A0A7U2F4Q0</accession>
<evidence type="ECO:0000256" key="3">
    <source>
        <dbReference type="ARBA" id="ARBA00035112"/>
    </source>
</evidence>
<keyword evidence="4" id="KW-0472">Membrane</keyword>
<dbReference type="VEuPathDB" id="FungiDB:JI435_303240"/>
<dbReference type="InterPro" id="IPR021765">
    <property type="entry name" value="UstYa-like"/>
</dbReference>
<dbReference type="PANTHER" id="PTHR33365">
    <property type="entry name" value="YALI0B05434P"/>
    <property type="match status" value="1"/>
</dbReference>
<gene>
    <name evidence="5" type="ORF">JI435_303240</name>
</gene>
<keyword evidence="2" id="KW-0560">Oxidoreductase</keyword>
<dbReference type="GO" id="GO:0043386">
    <property type="term" value="P:mycotoxin biosynthetic process"/>
    <property type="evidence" value="ECO:0007669"/>
    <property type="project" value="InterPro"/>
</dbReference>
<dbReference type="Pfam" id="PF11807">
    <property type="entry name" value="UstYa"/>
    <property type="match status" value="1"/>
</dbReference>
<dbReference type="Proteomes" id="UP000663193">
    <property type="component" value="Chromosome 8"/>
</dbReference>
<organism evidence="5 6">
    <name type="scientific">Phaeosphaeria nodorum (strain SN15 / ATCC MYA-4574 / FGSC 10173)</name>
    <name type="common">Glume blotch fungus</name>
    <name type="synonym">Parastagonospora nodorum</name>
    <dbReference type="NCBI Taxonomy" id="321614"/>
    <lineage>
        <taxon>Eukaryota</taxon>
        <taxon>Fungi</taxon>
        <taxon>Dikarya</taxon>
        <taxon>Ascomycota</taxon>
        <taxon>Pezizomycotina</taxon>
        <taxon>Dothideomycetes</taxon>
        <taxon>Pleosporomycetidae</taxon>
        <taxon>Pleosporales</taxon>
        <taxon>Pleosporineae</taxon>
        <taxon>Phaeosphaeriaceae</taxon>
        <taxon>Parastagonospora</taxon>
    </lineage>
</organism>
<dbReference type="EMBL" id="CP069030">
    <property type="protein sequence ID" value="QRC98391.1"/>
    <property type="molecule type" value="Genomic_DNA"/>
</dbReference>
<dbReference type="PANTHER" id="PTHR33365:SF11">
    <property type="entry name" value="TAT PATHWAY SIGNAL SEQUENCE"/>
    <property type="match status" value="1"/>
</dbReference>
<proteinExistence type="inferred from homology"/>
<feature type="transmembrane region" description="Helical" evidence="4">
    <location>
        <begin position="34"/>
        <end position="54"/>
    </location>
</feature>
<reference evidence="6" key="1">
    <citation type="journal article" date="2021" name="BMC Genomics">
        <title>Chromosome-level genome assembly and manually-curated proteome of model necrotroph Parastagonospora nodorum Sn15 reveals a genome-wide trove of candidate effector homologs, and redundancy of virulence-related functions within an accessory chromosome.</title>
        <authorList>
            <person name="Bertazzoni S."/>
            <person name="Jones D.A.B."/>
            <person name="Phan H.T."/>
            <person name="Tan K.-C."/>
            <person name="Hane J.K."/>
        </authorList>
    </citation>
    <scope>NUCLEOTIDE SEQUENCE [LARGE SCALE GENOMIC DNA]</scope>
    <source>
        <strain evidence="6">SN15 / ATCC MYA-4574 / FGSC 10173)</strain>
    </source>
</reference>
<comment type="pathway">
    <text evidence="1">Mycotoxin biosynthesis.</text>
</comment>
<evidence type="ECO:0000313" key="5">
    <source>
        <dbReference type="EMBL" id="QRC98391.1"/>
    </source>
</evidence>
<evidence type="ECO:0000256" key="2">
    <source>
        <dbReference type="ARBA" id="ARBA00023002"/>
    </source>
</evidence>
<evidence type="ECO:0000256" key="4">
    <source>
        <dbReference type="SAM" id="Phobius"/>
    </source>
</evidence>
<evidence type="ECO:0000313" key="6">
    <source>
        <dbReference type="Proteomes" id="UP000663193"/>
    </source>
</evidence>
<sequence length="222" mass="25501">MFGRTHNSRTYIRVSTNDGKSSQKELLSRFNPHLAKIAICVAIALVNLGIGLYLGRLRIETDKEIFEPFGRTKKTFAPISVFYNDPSNASEVAWESLILSNGGFVMKPEDHSIPLSVTFYHQLHCLHALQLSYYKTKYELDILRNHSIQSAFIGTIDVDLRSNHIHHCFDYLIQTILCAADTNLEPPDPNYPNITDGYWSERSCRDYDAIQKWAEIMEWKAE</sequence>
<keyword evidence="6" id="KW-1185">Reference proteome</keyword>
<keyword evidence="4" id="KW-0812">Transmembrane</keyword>
<name>A0A7U2F4Q0_PHANO</name>
<dbReference type="AlphaFoldDB" id="A0A7U2F4Q0"/>
<protein>
    <submittedName>
        <fullName evidence="5">Uncharacterized protein</fullName>
    </submittedName>
</protein>
<dbReference type="GO" id="GO:0016491">
    <property type="term" value="F:oxidoreductase activity"/>
    <property type="evidence" value="ECO:0007669"/>
    <property type="project" value="UniProtKB-KW"/>
</dbReference>
<keyword evidence="4" id="KW-1133">Transmembrane helix</keyword>
<evidence type="ECO:0000256" key="1">
    <source>
        <dbReference type="ARBA" id="ARBA00004685"/>
    </source>
</evidence>
<comment type="similarity">
    <text evidence="3">Belongs to the ustYa family.</text>
</comment>